<evidence type="ECO:0000259" key="7">
    <source>
        <dbReference type="PROSITE" id="PS50112"/>
    </source>
</evidence>
<dbReference type="Pfam" id="PF00512">
    <property type="entry name" value="HisKA"/>
    <property type="match status" value="1"/>
</dbReference>
<dbReference type="InterPro" id="IPR005467">
    <property type="entry name" value="His_kinase_dom"/>
</dbReference>
<feature type="domain" description="PAC" evidence="8">
    <location>
        <begin position="318"/>
        <end position="370"/>
    </location>
</feature>
<dbReference type="SUPFAM" id="SSF47384">
    <property type="entry name" value="Homodimeric domain of signal transducing histidine kinase"/>
    <property type="match status" value="1"/>
</dbReference>
<dbReference type="InterPro" id="IPR013655">
    <property type="entry name" value="PAS_fold_3"/>
</dbReference>
<feature type="domain" description="PAS" evidence="7">
    <location>
        <begin position="117"/>
        <end position="187"/>
    </location>
</feature>
<dbReference type="SMART" id="SM00387">
    <property type="entry name" value="HATPase_c"/>
    <property type="match status" value="1"/>
</dbReference>
<dbReference type="EC" id="2.7.13.3" evidence="2"/>
<evidence type="ECO:0000313" key="9">
    <source>
        <dbReference type="EMBL" id="PIR93652.1"/>
    </source>
</evidence>
<dbReference type="InterPro" id="IPR036890">
    <property type="entry name" value="HATPase_C_sf"/>
</dbReference>
<dbReference type="Proteomes" id="UP000229901">
    <property type="component" value="Unassembled WGS sequence"/>
</dbReference>
<evidence type="ECO:0000256" key="5">
    <source>
        <dbReference type="ARBA" id="ARBA00022777"/>
    </source>
</evidence>
<dbReference type="PRINTS" id="PR00344">
    <property type="entry name" value="BCTRLSENSOR"/>
</dbReference>
<feature type="domain" description="Histidine kinase" evidence="6">
    <location>
        <begin position="374"/>
        <end position="594"/>
    </location>
</feature>
<gene>
    <name evidence="9" type="ORF">COT97_05265</name>
</gene>
<evidence type="ECO:0000256" key="3">
    <source>
        <dbReference type="ARBA" id="ARBA00022553"/>
    </source>
</evidence>
<dbReference type="InterPro" id="IPR003661">
    <property type="entry name" value="HisK_dim/P_dom"/>
</dbReference>
<evidence type="ECO:0000256" key="4">
    <source>
        <dbReference type="ARBA" id="ARBA00022679"/>
    </source>
</evidence>
<dbReference type="InterPro" id="IPR013656">
    <property type="entry name" value="PAS_4"/>
</dbReference>
<keyword evidence="5" id="KW-0418">Kinase</keyword>
<dbReference type="Gene3D" id="3.30.565.10">
    <property type="entry name" value="Histidine kinase-like ATPase, C-terminal domain"/>
    <property type="match status" value="1"/>
</dbReference>
<dbReference type="SMART" id="SM00091">
    <property type="entry name" value="PAS"/>
    <property type="match status" value="3"/>
</dbReference>
<keyword evidence="4" id="KW-0808">Transferase</keyword>
<dbReference type="Pfam" id="PF02518">
    <property type="entry name" value="HATPase_c"/>
    <property type="match status" value="1"/>
</dbReference>
<keyword evidence="3" id="KW-0597">Phosphoprotein</keyword>
<dbReference type="NCBIfam" id="TIGR00229">
    <property type="entry name" value="sensory_box"/>
    <property type="match status" value="2"/>
</dbReference>
<organism evidence="9 10">
    <name type="scientific">Candidatus Falkowbacteria bacterium CG10_big_fil_rev_8_21_14_0_10_39_11</name>
    <dbReference type="NCBI Taxonomy" id="1974565"/>
    <lineage>
        <taxon>Bacteria</taxon>
        <taxon>Candidatus Falkowiibacteriota</taxon>
    </lineage>
</organism>
<reference evidence="10" key="1">
    <citation type="submission" date="2017-09" db="EMBL/GenBank/DDBJ databases">
        <title>Depth-based differentiation of microbial function through sediment-hosted aquifers and enrichment of novel symbionts in the deep terrestrial subsurface.</title>
        <authorList>
            <person name="Probst A.J."/>
            <person name="Ladd B."/>
            <person name="Jarett J.K."/>
            <person name="Geller-Mcgrath D.E."/>
            <person name="Sieber C.M.K."/>
            <person name="Emerson J.B."/>
            <person name="Anantharaman K."/>
            <person name="Thomas B.C."/>
            <person name="Malmstrom R."/>
            <person name="Stieglmeier M."/>
            <person name="Klingl A."/>
            <person name="Woyke T."/>
            <person name="Ryan C.M."/>
            <person name="Banfield J.F."/>
        </authorList>
    </citation>
    <scope>NUCLEOTIDE SEQUENCE [LARGE SCALE GENOMIC DNA]</scope>
</reference>
<dbReference type="PROSITE" id="PS50112">
    <property type="entry name" value="PAS"/>
    <property type="match status" value="1"/>
</dbReference>
<dbReference type="EMBL" id="PFAP01000045">
    <property type="protein sequence ID" value="PIR93652.1"/>
    <property type="molecule type" value="Genomic_DNA"/>
</dbReference>
<proteinExistence type="predicted"/>
<dbReference type="SUPFAM" id="SSF55874">
    <property type="entry name" value="ATPase domain of HSP90 chaperone/DNA topoisomerase II/histidine kinase"/>
    <property type="match status" value="1"/>
</dbReference>
<dbReference type="PANTHER" id="PTHR43304:SF1">
    <property type="entry name" value="PAC DOMAIN-CONTAINING PROTEIN"/>
    <property type="match status" value="1"/>
</dbReference>
<dbReference type="Pfam" id="PF08448">
    <property type="entry name" value="PAS_4"/>
    <property type="match status" value="1"/>
</dbReference>
<dbReference type="SMART" id="SM00388">
    <property type="entry name" value="HisKA"/>
    <property type="match status" value="1"/>
</dbReference>
<protein>
    <recommendedName>
        <fullName evidence="2">histidine kinase</fullName>
        <ecNumber evidence="2">2.7.13.3</ecNumber>
    </recommendedName>
</protein>
<comment type="caution">
    <text evidence="9">The sequence shown here is derived from an EMBL/GenBank/DDBJ whole genome shotgun (WGS) entry which is preliminary data.</text>
</comment>
<dbReference type="Pfam" id="PF13426">
    <property type="entry name" value="PAS_9"/>
    <property type="match status" value="1"/>
</dbReference>
<evidence type="ECO:0000256" key="2">
    <source>
        <dbReference type="ARBA" id="ARBA00012438"/>
    </source>
</evidence>
<dbReference type="FunFam" id="3.30.565.10:FF:000006">
    <property type="entry name" value="Sensor histidine kinase WalK"/>
    <property type="match status" value="1"/>
</dbReference>
<dbReference type="InterPro" id="IPR035965">
    <property type="entry name" value="PAS-like_dom_sf"/>
</dbReference>
<dbReference type="InterPro" id="IPR001610">
    <property type="entry name" value="PAC"/>
</dbReference>
<evidence type="ECO:0000259" key="8">
    <source>
        <dbReference type="PROSITE" id="PS50113"/>
    </source>
</evidence>
<dbReference type="GO" id="GO:0000155">
    <property type="term" value="F:phosphorelay sensor kinase activity"/>
    <property type="evidence" value="ECO:0007669"/>
    <property type="project" value="InterPro"/>
</dbReference>
<evidence type="ECO:0000313" key="10">
    <source>
        <dbReference type="Proteomes" id="UP000229901"/>
    </source>
</evidence>
<evidence type="ECO:0000256" key="1">
    <source>
        <dbReference type="ARBA" id="ARBA00000085"/>
    </source>
</evidence>
<dbReference type="Pfam" id="PF08447">
    <property type="entry name" value="PAS_3"/>
    <property type="match status" value="1"/>
</dbReference>
<dbReference type="PROSITE" id="PS50109">
    <property type="entry name" value="HIS_KIN"/>
    <property type="match status" value="1"/>
</dbReference>
<dbReference type="CDD" id="cd00075">
    <property type="entry name" value="HATPase"/>
    <property type="match status" value="1"/>
</dbReference>
<dbReference type="InterPro" id="IPR003594">
    <property type="entry name" value="HATPase_dom"/>
</dbReference>
<name>A0A2H0V3K3_9BACT</name>
<dbReference type="PROSITE" id="PS50113">
    <property type="entry name" value="PAC"/>
    <property type="match status" value="2"/>
</dbReference>
<dbReference type="AlphaFoldDB" id="A0A2H0V3K3"/>
<evidence type="ECO:0000259" key="6">
    <source>
        <dbReference type="PROSITE" id="PS50109"/>
    </source>
</evidence>
<dbReference type="InterPro" id="IPR000700">
    <property type="entry name" value="PAS-assoc_C"/>
</dbReference>
<accession>A0A2H0V3K3</accession>
<dbReference type="InterPro" id="IPR052162">
    <property type="entry name" value="Sensor_kinase/Photoreceptor"/>
</dbReference>
<dbReference type="CDD" id="cd00082">
    <property type="entry name" value="HisKA"/>
    <property type="match status" value="1"/>
</dbReference>
<feature type="domain" description="PAC" evidence="8">
    <location>
        <begin position="188"/>
        <end position="240"/>
    </location>
</feature>
<sequence length="596" mass="67359">MELSPDGIVLHDGRKTVFANKAAMNILGAKAQNQVIGVPISKFVHPKHWGKVKERIKKEKVGKDAPLREEKFVRVDGRIIDVSVAGRPVAIDGVSLIQVVFRDISEQKASANKIKESEEKLRTISENIGDAIFAKGKDRCFTFVNPAAVQMMGLPQKKIIGSRAEDVFSPHDAAVIKYVDDKNFQGHQVNEIKTLKLGGNKRNLHTVQSPIFDNKHNVIGITGVVRDVTESKKIEEALMNSEERYRIITAQTKHLIYDYDINTGKIKWDGAVNSVLKHSLNYMNSQIDFDGWVKMIHPDDRKETIRLLNEAQKKCCNFYDQYRFKTKGGVYIYVEHSGLFLPDKDGRPYRMLGTMSDISERRAIDKMKSEFVSMASHQLLTPLSDIKWLITELTGLAGDHCSTEQTNKLNQIRKSNTKMVELVKDLLSVSRIESGTNFILEYSTFNFSSMIKEVLKQYKSLISAKNLKVRLSFKGESCRCEADQKKLEQVVTNIFSNSVKFSKKGGQINIDCECGIKKIHCKVQDFGMGIPKKDHKKVFTKFFRADNATMSDTEGTGLGLYIAKAIVDAHGGSIWFDSQENKGAQFHFTFNKKPFK</sequence>
<comment type="catalytic activity">
    <reaction evidence="1">
        <text>ATP + protein L-histidine = ADP + protein N-phospho-L-histidine.</text>
        <dbReference type="EC" id="2.7.13.3"/>
    </reaction>
</comment>
<dbReference type="SMART" id="SM00086">
    <property type="entry name" value="PAC"/>
    <property type="match status" value="3"/>
</dbReference>
<dbReference type="PANTHER" id="PTHR43304">
    <property type="entry name" value="PHYTOCHROME-LIKE PROTEIN CPH1"/>
    <property type="match status" value="1"/>
</dbReference>
<dbReference type="SUPFAM" id="SSF55785">
    <property type="entry name" value="PYP-like sensor domain (PAS domain)"/>
    <property type="match status" value="3"/>
</dbReference>
<dbReference type="Gene3D" id="3.30.450.20">
    <property type="entry name" value="PAS domain"/>
    <property type="match status" value="3"/>
</dbReference>
<dbReference type="Gene3D" id="1.10.287.130">
    <property type="match status" value="1"/>
</dbReference>
<dbReference type="InterPro" id="IPR004358">
    <property type="entry name" value="Sig_transdc_His_kin-like_C"/>
</dbReference>
<dbReference type="CDD" id="cd00130">
    <property type="entry name" value="PAS"/>
    <property type="match status" value="3"/>
</dbReference>
<dbReference type="InterPro" id="IPR036097">
    <property type="entry name" value="HisK_dim/P_sf"/>
</dbReference>
<dbReference type="InterPro" id="IPR000014">
    <property type="entry name" value="PAS"/>
</dbReference>